<evidence type="ECO:0000313" key="1">
    <source>
        <dbReference type="EMBL" id="CUH63097.1"/>
    </source>
</evidence>
<reference evidence="1 2" key="1">
    <citation type="submission" date="2015-09" db="EMBL/GenBank/DDBJ databases">
        <authorList>
            <consortium name="Swine Surveillance"/>
        </authorList>
    </citation>
    <scope>NUCLEOTIDE SEQUENCE [LARGE SCALE GENOMIC DNA]</scope>
    <source>
        <strain evidence="1 2">CECT 4357</strain>
    </source>
</reference>
<gene>
    <name evidence="1" type="ORF">TG4357_00478</name>
</gene>
<evidence type="ECO:0000313" key="2">
    <source>
        <dbReference type="Proteomes" id="UP000051587"/>
    </source>
</evidence>
<protein>
    <submittedName>
        <fullName evidence="1">Uncharacterized protein</fullName>
    </submittedName>
</protein>
<organism evidence="1 2">
    <name type="scientific">Thalassovita gelatinovora</name>
    <name type="common">Thalassobius gelatinovorus</name>
    <dbReference type="NCBI Taxonomy" id="53501"/>
    <lineage>
        <taxon>Bacteria</taxon>
        <taxon>Pseudomonadati</taxon>
        <taxon>Pseudomonadota</taxon>
        <taxon>Alphaproteobacteria</taxon>
        <taxon>Rhodobacterales</taxon>
        <taxon>Roseobacteraceae</taxon>
        <taxon>Thalassovita</taxon>
    </lineage>
</organism>
<dbReference type="EMBL" id="CYSA01000005">
    <property type="protein sequence ID" value="CUH63097.1"/>
    <property type="molecule type" value="Genomic_DNA"/>
</dbReference>
<sequence>MMRTITIIQHRDPMPDYSNEEDRYEMAKMLLQEAKLDSTDPVEQVIEASWAAGFNGFDDACLRLLAGFLGLFPIDWLEDQQGKITVQFGTALDAINSNADNVNFWENGYLRDEAARREPRRWRLHEAELARQFHRHLT</sequence>
<proteinExistence type="predicted"/>
<name>A0A0P1FUW1_THAGE</name>
<dbReference type="Proteomes" id="UP000051587">
    <property type="component" value="Unassembled WGS sequence"/>
</dbReference>
<keyword evidence="2" id="KW-1185">Reference proteome</keyword>
<accession>A0A0P1FUW1</accession>
<dbReference type="STRING" id="53501.SAMN04488043_103378"/>
<dbReference type="AlphaFoldDB" id="A0A0P1FUW1"/>